<dbReference type="GO" id="GO:0005249">
    <property type="term" value="F:voltage-gated potassium channel activity"/>
    <property type="evidence" value="ECO:0007669"/>
    <property type="project" value="InterPro"/>
</dbReference>
<dbReference type="SMART" id="SM00100">
    <property type="entry name" value="cNMP"/>
    <property type="match status" value="1"/>
</dbReference>
<feature type="domain" description="Cyclic nucleotide-binding" evidence="1">
    <location>
        <begin position="23"/>
        <end position="121"/>
    </location>
</feature>
<dbReference type="PANTHER" id="PTHR45743:SF2">
    <property type="entry name" value="POTASSIUM CHANNEL AKT1"/>
    <property type="match status" value="1"/>
</dbReference>
<gene>
    <name evidence="2" type="ORF">FJM67_00855</name>
</gene>
<evidence type="ECO:0000259" key="1">
    <source>
        <dbReference type="PROSITE" id="PS50042"/>
    </source>
</evidence>
<dbReference type="RefSeq" id="WP_140586761.1">
    <property type="nucleotide sequence ID" value="NZ_VFRR01000001.1"/>
</dbReference>
<dbReference type="PROSITE" id="PS50042">
    <property type="entry name" value="CNMP_BINDING_3"/>
    <property type="match status" value="1"/>
</dbReference>
<dbReference type="PANTHER" id="PTHR45743">
    <property type="entry name" value="POTASSIUM CHANNEL AKT1"/>
    <property type="match status" value="1"/>
</dbReference>
<protein>
    <submittedName>
        <fullName evidence="2">Cyclic nucleotide-binding domain-containing protein</fullName>
    </submittedName>
</protein>
<dbReference type="SUPFAM" id="SSF51206">
    <property type="entry name" value="cAMP-binding domain-like"/>
    <property type="match status" value="1"/>
</dbReference>
<dbReference type="InterPro" id="IPR045319">
    <property type="entry name" value="KAT/AKT"/>
</dbReference>
<accession>A0A501X5B3</accession>
<dbReference type="Gene3D" id="2.60.120.10">
    <property type="entry name" value="Jelly Rolls"/>
    <property type="match status" value="1"/>
</dbReference>
<keyword evidence="3" id="KW-1185">Reference proteome</keyword>
<dbReference type="EMBL" id="VFRR01000001">
    <property type="protein sequence ID" value="TPE55633.1"/>
    <property type="molecule type" value="Genomic_DNA"/>
</dbReference>
<dbReference type="InterPro" id="IPR018490">
    <property type="entry name" value="cNMP-bd_dom_sf"/>
</dbReference>
<proteinExistence type="predicted"/>
<evidence type="ECO:0000313" key="2">
    <source>
        <dbReference type="EMBL" id="TPE55633.1"/>
    </source>
</evidence>
<sequence length="165" mass="18277">MQTISIKQQQYDLSPATLKQGSIFGAISNSAIEFLLSEGKLCEFAAQEVIFHEGEAGDSFYILLYGDVAFYKGHAERPTLIRTIVPGEALGYVTMIALSPRAGTARTEKNSLLLRIDSHVFAAFHDEHSFDFGIMILNLSRDMARQIQRLSGTIADLTDVTRTVF</sequence>
<dbReference type="AlphaFoldDB" id="A0A501X5B3"/>
<reference evidence="2 3" key="1">
    <citation type="submission" date="2019-06" db="EMBL/GenBank/DDBJ databases">
        <title>A novel bacterium of genus Marinomonas, isolated from coastal sand.</title>
        <authorList>
            <person name="Huang H."/>
            <person name="Mo K."/>
            <person name="Hu Y."/>
        </authorList>
    </citation>
    <scope>NUCLEOTIDE SEQUENCE [LARGE SCALE GENOMIC DNA]</scope>
    <source>
        <strain evidence="2 3">HB171799</strain>
    </source>
</reference>
<dbReference type="CDD" id="cd00038">
    <property type="entry name" value="CAP_ED"/>
    <property type="match status" value="1"/>
</dbReference>
<name>A0A501X5B3_9GAMM</name>
<comment type="caution">
    <text evidence="2">The sequence shown here is derived from an EMBL/GenBank/DDBJ whole genome shotgun (WGS) entry which is preliminary data.</text>
</comment>
<dbReference type="OrthoDB" id="5740565at2"/>
<organism evidence="2 3">
    <name type="scientific">Maribrevibacterium harenarium</name>
    <dbReference type="NCBI Taxonomy" id="2589817"/>
    <lineage>
        <taxon>Bacteria</taxon>
        <taxon>Pseudomonadati</taxon>
        <taxon>Pseudomonadota</taxon>
        <taxon>Gammaproteobacteria</taxon>
        <taxon>Oceanospirillales</taxon>
        <taxon>Oceanospirillaceae</taxon>
        <taxon>Maribrevibacterium</taxon>
    </lineage>
</organism>
<dbReference type="Proteomes" id="UP000315901">
    <property type="component" value="Unassembled WGS sequence"/>
</dbReference>
<evidence type="ECO:0000313" key="3">
    <source>
        <dbReference type="Proteomes" id="UP000315901"/>
    </source>
</evidence>
<dbReference type="InterPro" id="IPR000595">
    <property type="entry name" value="cNMP-bd_dom"/>
</dbReference>
<dbReference type="InterPro" id="IPR014710">
    <property type="entry name" value="RmlC-like_jellyroll"/>
</dbReference>
<dbReference type="Pfam" id="PF00027">
    <property type="entry name" value="cNMP_binding"/>
    <property type="match status" value="1"/>
</dbReference>